<comment type="caution">
    <text evidence="2">The sequence shown here is derived from an EMBL/GenBank/DDBJ whole genome shotgun (WGS) entry which is preliminary data.</text>
</comment>
<evidence type="ECO:0000259" key="1">
    <source>
        <dbReference type="Pfam" id="PF24043"/>
    </source>
</evidence>
<accession>A0A9Q3W4I8</accession>
<evidence type="ECO:0000313" key="2">
    <source>
        <dbReference type="EMBL" id="MCE7510440.1"/>
    </source>
</evidence>
<organism evidence="2 3">
    <name type="scientific">Alloalcanivorax xenomutans</name>
    <dbReference type="NCBI Taxonomy" id="1094342"/>
    <lineage>
        <taxon>Bacteria</taxon>
        <taxon>Pseudomonadati</taxon>
        <taxon>Pseudomonadota</taxon>
        <taxon>Gammaproteobacteria</taxon>
        <taxon>Oceanospirillales</taxon>
        <taxon>Alcanivoracaceae</taxon>
        <taxon>Alloalcanivorax</taxon>
    </lineage>
</organism>
<dbReference type="KEGG" id="axe:P40_07035"/>
<dbReference type="InterPro" id="IPR055776">
    <property type="entry name" value="DUF7352"/>
</dbReference>
<keyword evidence="3" id="KW-1185">Reference proteome</keyword>
<dbReference type="AlphaFoldDB" id="A0A9Q3W4I8"/>
<sequence length="94" mass="10807">MKTIHKHRLDISSQVQELRLPEDGTVLRVDYVAQEALIYMWVEVDADTVIDTPKETRRFKVFATGSGIPDNARYIGTTLDTLKPEAYHVFELKD</sequence>
<gene>
    <name evidence="2" type="ORF">LZG35_17515</name>
</gene>
<evidence type="ECO:0000313" key="3">
    <source>
        <dbReference type="Proteomes" id="UP001107961"/>
    </source>
</evidence>
<protein>
    <recommendedName>
        <fullName evidence="1">DUF7352 domain-containing protein</fullName>
    </recommendedName>
</protein>
<dbReference type="GeneID" id="94686168"/>
<feature type="domain" description="DUF7352" evidence="1">
    <location>
        <begin position="1"/>
        <end position="93"/>
    </location>
</feature>
<dbReference type="Proteomes" id="UP001107961">
    <property type="component" value="Unassembled WGS sequence"/>
</dbReference>
<dbReference type="RefSeq" id="WP_014993874.1">
    <property type="nucleotide sequence ID" value="NZ_CBDDTQ010000001.1"/>
</dbReference>
<reference evidence="2" key="1">
    <citation type="submission" date="2022-01" db="EMBL/GenBank/DDBJ databases">
        <authorList>
            <person name="Karlyshev A.V."/>
            <person name="Jaspars M."/>
        </authorList>
    </citation>
    <scope>NUCLEOTIDE SEQUENCE</scope>
    <source>
        <strain evidence="2">AGSA3-2</strain>
    </source>
</reference>
<name>A0A9Q3W4I8_9GAMM</name>
<proteinExistence type="predicted"/>
<dbReference type="Pfam" id="PF24043">
    <property type="entry name" value="DUF7352"/>
    <property type="match status" value="1"/>
</dbReference>
<dbReference type="EMBL" id="JAJVKT010000024">
    <property type="protein sequence ID" value="MCE7510440.1"/>
    <property type="molecule type" value="Genomic_DNA"/>
</dbReference>